<reference evidence="2 3" key="1">
    <citation type="submission" date="2017-11" db="EMBL/GenBank/DDBJ databases">
        <title>Genome sequence of Mesoplasma tabanidae BARC 857 (ATCC 49584).</title>
        <authorList>
            <person name="Lo W.-S."/>
            <person name="Kuo C.-H."/>
        </authorList>
    </citation>
    <scope>NUCLEOTIDE SEQUENCE [LARGE SCALE GENOMIC DNA]</scope>
    <source>
        <strain evidence="2 3">BARC 857</strain>
    </source>
</reference>
<feature type="transmembrane region" description="Helical" evidence="1">
    <location>
        <begin position="68"/>
        <end position="89"/>
    </location>
</feature>
<dbReference type="RefSeq" id="WP_167373329.1">
    <property type="nucleotide sequence ID" value="NZ_CP024969.1"/>
</dbReference>
<name>A0A2K8P4K9_9MOLU</name>
<protein>
    <submittedName>
        <fullName evidence="2">Uncharacterized protein</fullName>
    </submittedName>
</protein>
<keyword evidence="1" id="KW-0472">Membrane</keyword>
<sequence length="168" mass="19831">MLLASGLSIWGANMFSFLWTIIAVFIIWIILLIFSSLNRHWKMKNLTEKQTVYLEYVKNERKDRYLKLNWALFISLIFGIFFMMIQLNLTPIIVADLFPIHNLDLYIGWGLYGVWVLLTIIAILNILYSGKNICNANMNMKEEMTDEEFKDYVSNYINKVKVKELTEN</sequence>
<accession>A0A2K8P4K9</accession>
<dbReference type="KEGG" id="mtab:MTABA_v1c04860"/>
<dbReference type="AlphaFoldDB" id="A0A2K8P4K9"/>
<gene>
    <name evidence="2" type="ORF">MTABA_v1c04860</name>
</gene>
<evidence type="ECO:0000313" key="3">
    <source>
        <dbReference type="Proteomes" id="UP000232223"/>
    </source>
</evidence>
<evidence type="ECO:0000313" key="2">
    <source>
        <dbReference type="EMBL" id="ATZ21684.1"/>
    </source>
</evidence>
<keyword evidence="1" id="KW-0812">Transmembrane</keyword>
<feature type="transmembrane region" description="Helical" evidence="1">
    <location>
        <begin position="109"/>
        <end position="128"/>
    </location>
</feature>
<keyword evidence="1" id="KW-1133">Transmembrane helix</keyword>
<evidence type="ECO:0000256" key="1">
    <source>
        <dbReference type="SAM" id="Phobius"/>
    </source>
</evidence>
<proteinExistence type="predicted"/>
<organism evidence="2 3">
    <name type="scientific">Mesoplasma tabanidae</name>
    <dbReference type="NCBI Taxonomy" id="219745"/>
    <lineage>
        <taxon>Bacteria</taxon>
        <taxon>Bacillati</taxon>
        <taxon>Mycoplasmatota</taxon>
        <taxon>Mollicutes</taxon>
        <taxon>Entomoplasmatales</taxon>
        <taxon>Entomoplasmataceae</taxon>
        <taxon>Mesoplasma</taxon>
    </lineage>
</organism>
<keyword evidence="3" id="KW-1185">Reference proteome</keyword>
<feature type="transmembrane region" description="Helical" evidence="1">
    <location>
        <begin position="12"/>
        <end position="34"/>
    </location>
</feature>
<dbReference type="EMBL" id="CP024969">
    <property type="protein sequence ID" value="ATZ21684.1"/>
    <property type="molecule type" value="Genomic_DNA"/>
</dbReference>
<dbReference type="Proteomes" id="UP000232223">
    <property type="component" value="Chromosome"/>
</dbReference>